<dbReference type="STRING" id="5288.A0A5C5G081"/>
<dbReference type="EMBL" id="SOZI01000024">
    <property type="protein sequence ID" value="TNY22503.1"/>
    <property type="molecule type" value="Genomic_DNA"/>
</dbReference>
<feature type="domain" description="GST C-terminal" evidence="2">
    <location>
        <begin position="126"/>
        <end position="264"/>
    </location>
</feature>
<evidence type="ECO:0000313" key="3">
    <source>
        <dbReference type="EMBL" id="TNY22503.1"/>
    </source>
</evidence>
<dbReference type="InterPro" id="IPR004046">
    <property type="entry name" value="GST_C"/>
</dbReference>
<feature type="domain" description="GST N-terminal" evidence="1">
    <location>
        <begin position="8"/>
        <end position="95"/>
    </location>
</feature>
<organism evidence="3 4">
    <name type="scientific">Rhodotorula diobovata</name>
    <dbReference type="NCBI Taxonomy" id="5288"/>
    <lineage>
        <taxon>Eukaryota</taxon>
        <taxon>Fungi</taxon>
        <taxon>Dikarya</taxon>
        <taxon>Basidiomycota</taxon>
        <taxon>Pucciniomycotina</taxon>
        <taxon>Microbotryomycetes</taxon>
        <taxon>Sporidiobolales</taxon>
        <taxon>Sporidiobolaceae</taxon>
        <taxon>Rhodotorula</taxon>
    </lineage>
</organism>
<name>A0A5C5G081_9BASI</name>
<dbReference type="Gene3D" id="3.40.30.10">
    <property type="entry name" value="Glutaredoxin"/>
    <property type="match status" value="1"/>
</dbReference>
<dbReference type="GO" id="GO:0004364">
    <property type="term" value="F:glutathione transferase activity"/>
    <property type="evidence" value="ECO:0007669"/>
    <property type="project" value="TreeGrafter"/>
</dbReference>
<dbReference type="PROSITE" id="PS50405">
    <property type="entry name" value="GST_CTER"/>
    <property type="match status" value="1"/>
</dbReference>
<dbReference type="SUPFAM" id="SSF52833">
    <property type="entry name" value="Thioredoxin-like"/>
    <property type="match status" value="1"/>
</dbReference>
<dbReference type="InterPro" id="IPR004045">
    <property type="entry name" value="Glutathione_S-Trfase_N"/>
</dbReference>
<dbReference type="Gene3D" id="1.20.1050.10">
    <property type="match status" value="1"/>
</dbReference>
<proteinExistence type="predicted"/>
<dbReference type="PANTHER" id="PTHR11571:SF263">
    <property type="entry name" value="GLUTATHIONE S-TRANSFERASE"/>
    <property type="match status" value="1"/>
</dbReference>
<dbReference type="SUPFAM" id="SSF47616">
    <property type="entry name" value="GST C-terminal domain-like"/>
    <property type="match status" value="1"/>
</dbReference>
<dbReference type="InterPro" id="IPR036249">
    <property type="entry name" value="Thioredoxin-like_sf"/>
</dbReference>
<keyword evidence="4" id="KW-1185">Reference proteome</keyword>
<dbReference type="InterPro" id="IPR036282">
    <property type="entry name" value="Glutathione-S-Trfase_C_sf"/>
</dbReference>
<keyword evidence="3" id="KW-0808">Transferase</keyword>
<dbReference type="OrthoDB" id="414243at2759"/>
<gene>
    <name evidence="3" type="ORF">DMC30DRAFT_139697</name>
</gene>
<dbReference type="InterPro" id="IPR010987">
    <property type="entry name" value="Glutathione-S-Trfase_C-like"/>
</dbReference>
<reference evidence="3 4" key="1">
    <citation type="submission" date="2019-03" db="EMBL/GenBank/DDBJ databases">
        <title>Rhodosporidium diobovatum UCD-FST 08-225 genome sequencing, assembly, and annotation.</title>
        <authorList>
            <person name="Fakankun I.U."/>
            <person name="Fristensky B."/>
            <person name="Levin D.B."/>
        </authorList>
    </citation>
    <scope>NUCLEOTIDE SEQUENCE [LARGE SCALE GENOMIC DNA]</scope>
    <source>
        <strain evidence="3 4">UCD-FST 08-225</strain>
    </source>
</reference>
<dbReference type="Proteomes" id="UP000311382">
    <property type="component" value="Unassembled WGS sequence"/>
</dbReference>
<accession>A0A5C5G081</accession>
<dbReference type="GO" id="GO:0006749">
    <property type="term" value="P:glutathione metabolic process"/>
    <property type="evidence" value="ECO:0007669"/>
    <property type="project" value="TreeGrafter"/>
</dbReference>
<dbReference type="InterPro" id="IPR050213">
    <property type="entry name" value="GST_superfamily"/>
</dbReference>
<protein>
    <submittedName>
        <fullName evidence="3">Glutathione S-transferase</fullName>
    </submittedName>
</protein>
<dbReference type="CDD" id="cd03192">
    <property type="entry name" value="GST_C_Sigma_like"/>
    <property type="match status" value="1"/>
</dbReference>
<dbReference type="AlphaFoldDB" id="A0A5C5G081"/>
<evidence type="ECO:0000259" key="2">
    <source>
        <dbReference type="PROSITE" id="PS50405"/>
    </source>
</evidence>
<evidence type="ECO:0000313" key="4">
    <source>
        <dbReference type="Proteomes" id="UP000311382"/>
    </source>
</evidence>
<dbReference type="PANTHER" id="PTHR11571">
    <property type="entry name" value="GLUTATHIONE S-TRANSFERASE"/>
    <property type="match status" value="1"/>
</dbReference>
<sequence>MTDTSSDSFKLIYHAGIPGRGEFPRLFLEATGTPYEDTALTVGQDAVKPYLDGSFEGSDSNPLPFAPPVLKHGSVVISQTSNILLYLATHVSSPIELDAGGEDGEPASKKAKASALSVDDPKLFHAQELALTILDLNNEIHDTHHPIAVSAYYEEFKDEAFKRAGDFRKNRLPKFFKHFEDNLQRSTSGYLLSSGPSHADLCLFQVYDGLLFAFPKLMAKVGPEYAKVTALYERVKAAPRIKAYLESDRRQQYSMGIFRHYPELDEQE</sequence>
<evidence type="ECO:0000259" key="1">
    <source>
        <dbReference type="PROSITE" id="PS50404"/>
    </source>
</evidence>
<dbReference type="Pfam" id="PF14497">
    <property type="entry name" value="GST_C_3"/>
    <property type="match status" value="1"/>
</dbReference>
<comment type="caution">
    <text evidence="3">The sequence shown here is derived from an EMBL/GenBank/DDBJ whole genome shotgun (WGS) entry which is preliminary data.</text>
</comment>
<dbReference type="PROSITE" id="PS50404">
    <property type="entry name" value="GST_NTER"/>
    <property type="match status" value="1"/>
</dbReference>